<dbReference type="Proteomes" id="UP000231162">
    <property type="component" value="Unassembled WGS sequence"/>
</dbReference>
<dbReference type="EMBL" id="PEZX01000032">
    <property type="protein sequence ID" value="PIS06865.1"/>
    <property type="molecule type" value="Genomic_DNA"/>
</dbReference>
<evidence type="ECO:0000313" key="1">
    <source>
        <dbReference type="EMBL" id="PIS06865.1"/>
    </source>
</evidence>
<comment type="caution">
    <text evidence="1">The sequence shown here is derived from an EMBL/GenBank/DDBJ whole genome shotgun (WGS) entry which is preliminary data.</text>
</comment>
<reference evidence="2" key="1">
    <citation type="submission" date="2017-09" db="EMBL/GenBank/DDBJ databases">
        <title>Depth-based differentiation of microbial function through sediment-hosted aquifers and enrichment of novel symbionts in the deep terrestrial subsurface.</title>
        <authorList>
            <person name="Probst A.J."/>
            <person name="Ladd B."/>
            <person name="Jarett J.K."/>
            <person name="Geller-Mcgrath D.E."/>
            <person name="Sieber C.M.K."/>
            <person name="Emerson J.B."/>
            <person name="Anantharaman K."/>
            <person name="Thomas B.C."/>
            <person name="Malmstrom R."/>
            <person name="Stieglmeier M."/>
            <person name="Klingl A."/>
            <person name="Woyke T."/>
            <person name="Ryan C.M."/>
            <person name="Banfield J.F."/>
        </authorList>
    </citation>
    <scope>NUCLEOTIDE SEQUENCE [LARGE SCALE GENOMIC DNA]</scope>
</reference>
<dbReference type="AlphaFoldDB" id="A0A2M6R8K0"/>
<evidence type="ECO:0000313" key="2">
    <source>
        <dbReference type="Proteomes" id="UP000231162"/>
    </source>
</evidence>
<name>A0A2M6R8K0_9BACT</name>
<sequence>MKNNLDAGNISTKITKIIASQADHLNRSWSFRKLTHQQSISKTERDRIFNELITNPIALIILIAGSFKKTFIKDQTKYQFFAQLQLYLMNEYSNWLKELGVSEKFTELWKQVINQRLEEYRKDASDYKKELGNDIPGAQWLAIVPTGCLHHIRRGKTDIEDPLFKVIINHHKNIFKSFYNLVH</sequence>
<organism evidence="1 2">
    <name type="scientific">Candidatus Berkelbacteria bacterium CG10_big_fil_rev_8_21_14_0_10_43_14</name>
    <dbReference type="NCBI Taxonomy" id="1974515"/>
    <lineage>
        <taxon>Bacteria</taxon>
        <taxon>Candidatus Berkelbacteria</taxon>
    </lineage>
</organism>
<proteinExistence type="predicted"/>
<accession>A0A2M6R8K0</accession>
<gene>
    <name evidence="1" type="ORF">COT79_02555</name>
</gene>
<protein>
    <submittedName>
        <fullName evidence="1">Uncharacterized protein</fullName>
    </submittedName>
</protein>